<dbReference type="Pfam" id="PF03381">
    <property type="entry name" value="CDC50"/>
    <property type="match status" value="1"/>
</dbReference>
<dbReference type="GO" id="GO:0005886">
    <property type="term" value="C:plasma membrane"/>
    <property type="evidence" value="ECO:0007669"/>
    <property type="project" value="TreeGrafter"/>
</dbReference>
<name>A0A1X2GI22_9FUNG</name>
<comment type="similarity">
    <text evidence="2 6">Belongs to the CDC50/LEM3 family.</text>
</comment>
<accession>A0A1X2GI22</accession>
<evidence type="ECO:0000256" key="8">
    <source>
        <dbReference type="SAM" id="Phobius"/>
    </source>
</evidence>
<protein>
    <submittedName>
        <fullName evidence="9">CDC50 family protein</fullName>
    </submittedName>
</protein>
<evidence type="ECO:0000256" key="3">
    <source>
        <dbReference type="ARBA" id="ARBA00022692"/>
    </source>
</evidence>
<dbReference type="EMBL" id="MCGT01000014">
    <property type="protein sequence ID" value="ORX54140.1"/>
    <property type="molecule type" value="Genomic_DNA"/>
</dbReference>
<organism evidence="9 10">
    <name type="scientific">Hesseltinella vesiculosa</name>
    <dbReference type="NCBI Taxonomy" id="101127"/>
    <lineage>
        <taxon>Eukaryota</taxon>
        <taxon>Fungi</taxon>
        <taxon>Fungi incertae sedis</taxon>
        <taxon>Mucoromycota</taxon>
        <taxon>Mucoromycotina</taxon>
        <taxon>Mucoromycetes</taxon>
        <taxon>Mucorales</taxon>
        <taxon>Cunninghamellaceae</taxon>
        <taxon>Hesseltinella</taxon>
    </lineage>
</organism>
<evidence type="ECO:0000256" key="4">
    <source>
        <dbReference type="ARBA" id="ARBA00022989"/>
    </source>
</evidence>
<proteinExistence type="inferred from homology"/>
<dbReference type="OrthoDB" id="340608at2759"/>
<dbReference type="PANTHER" id="PTHR10926:SF0">
    <property type="entry name" value="CDC50, ISOFORM A"/>
    <property type="match status" value="1"/>
</dbReference>
<feature type="transmembrane region" description="Helical" evidence="8">
    <location>
        <begin position="349"/>
        <end position="372"/>
    </location>
</feature>
<keyword evidence="4 8" id="KW-1133">Transmembrane helix</keyword>
<evidence type="ECO:0000256" key="2">
    <source>
        <dbReference type="ARBA" id="ARBA00009457"/>
    </source>
</evidence>
<evidence type="ECO:0000313" key="10">
    <source>
        <dbReference type="Proteomes" id="UP000242146"/>
    </source>
</evidence>
<gene>
    <name evidence="9" type="ORF">DM01DRAFT_1305620</name>
</gene>
<dbReference type="GO" id="GO:0005783">
    <property type="term" value="C:endoplasmic reticulum"/>
    <property type="evidence" value="ECO:0007669"/>
    <property type="project" value="TreeGrafter"/>
</dbReference>
<reference evidence="9 10" key="1">
    <citation type="submission" date="2016-07" db="EMBL/GenBank/DDBJ databases">
        <title>Pervasive Adenine N6-methylation of Active Genes in Fungi.</title>
        <authorList>
            <consortium name="DOE Joint Genome Institute"/>
            <person name="Mondo S.J."/>
            <person name="Dannebaum R.O."/>
            <person name="Kuo R.C."/>
            <person name="Labutti K."/>
            <person name="Haridas S."/>
            <person name="Kuo A."/>
            <person name="Salamov A."/>
            <person name="Ahrendt S.R."/>
            <person name="Lipzen A."/>
            <person name="Sullivan W."/>
            <person name="Andreopoulos W.B."/>
            <person name="Clum A."/>
            <person name="Lindquist E."/>
            <person name="Daum C."/>
            <person name="Ramamoorthy G.K."/>
            <person name="Gryganskyi A."/>
            <person name="Culley D."/>
            <person name="Magnuson J.K."/>
            <person name="James T.Y."/>
            <person name="O'Malley M.A."/>
            <person name="Stajich J.E."/>
            <person name="Spatafora J.W."/>
            <person name="Visel A."/>
            <person name="Grigoriev I.V."/>
        </authorList>
    </citation>
    <scope>NUCLEOTIDE SEQUENCE [LARGE SCALE GENOMIC DNA]</scope>
    <source>
        <strain evidence="9 10">NRRL 3301</strain>
    </source>
</reference>
<comment type="subcellular location">
    <subcellularLocation>
        <location evidence="1">Membrane</location>
        <topology evidence="1">Multi-pass membrane protein</topology>
    </subcellularLocation>
</comment>
<evidence type="ECO:0000313" key="9">
    <source>
        <dbReference type="EMBL" id="ORX54140.1"/>
    </source>
</evidence>
<dbReference type="Proteomes" id="UP000242146">
    <property type="component" value="Unassembled WGS sequence"/>
</dbReference>
<dbReference type="GO" id="GO:0045332">
    <property type="term" value="P:phospholipid translocation"/>
    <property type="evidence" value="ECO:0007669"/>
    <property type="project" value="UniProtKB-UniRule"/>
</dbReference>
<evidence type="ECO:0000256" key="5">
    <source>
        <dbReference type="ARBA" id="ARBA00023136"/>
    </source>
</evidence>
<comment type="caution">
    <text evidence="9">The sequence shown here is derived from an EMBL/GenBank/DDBJ whole genome shotgun (WGS) entry which is preliminary data.</text>
</comment>
<evidence type="ECO:0000256" key="1">
    <source>
        <dbReference type="ARBA" id="ARBA00004141"/>
    </source>
</evidence>
<keyword evidence="3 8" id="KW-0812">Transmembrane</keyword>
<dbReference type="GO" id="GO:0005794">
    <property type="term" value="C:Golgi apparatus"/>
    <property type="evidence" value="ECO:0007669"/>
    <property type="project" value="TreeGrafter"/>
</dbReference>
<keyword evidence="10" id="KW-1185">Reference proteome</keyword>
<dbReference type="PANTHER" id="PTHR10926">
    <property type="entry name" value="CELL CYCLE CONTROL PROTEIN 50"/>
    <property type="match status" value="1"/>
</dbReference>
<dbReference type="InterPro" id="IPR005045">
    <property type="entry name" value="CDC50/LEM3_fam"/>
</dbReference>
<keyword evidence="5 6" id="KW-0472">Membrane</keyword>
<feature type="transmembrane region" description="Helical" evidence="8">
    <location>
        <begin position="27"/>
        <end position="53"/>
    </location>
</feature>
<dbReference type="STRING" id="101127.A0A1X2GI22"/>
<sequence>MDKRNFKNRKPSNGAFRQQRLRAWQPVLRPTAVIPVLFAIGILFLPIGGVLYWNAGKSTYLMIDYTTCKDYDRPVYLPPSMYRYRFNTTPRDDFSTAGPLLTMIQPPTFYYQNASSFADPTEPTFQYNSHWPIKQCVIDFTVPNAMKAPVNLYYRLTNFYQNHNQYIKSYDADQLTGAPLGADSLAYYCDPITTSNGKPVYPCGLVANSMFNETVSDLVLVDDALTTISNYTWIKTGLIWPHDQRRYGTSRYNVNDIVPPPNWQSRFPNGSYSEQYPPPDLATTMDRLKVWMTLAAMPDFMKLWGKNDVQDLPMGRYRVHVDLSYDTLSYGGRKWLVVASESPLGTRNFFLALTYMATGGLCILIGGLFTFLHCICPRTMEHWQPVSNSDIANIDEPTTEPADDRSATAAANE</sequence>
<evidence type="ECO:0000256" key="6">
    <source>
        <dbReference type="PIRNR" id="PIRNR015840"/>
    </source>
</evidence>
<dbReference type="PIRSF" id="PIRSF015840">
    <property type="entry name" value="DUF284_TM_euk"/>
    <property type="match status" value="1"/>
</dbReference>
<feature type="region of interest" description="Disordered" evidence="7">
    <location>
        <begin position="390"/>
        <end position="413"/>
    </location>
</feature>
<dbReference type="AlphaFoldDB" id="A0A1X2GI22"/>
<evidence type="ECO:0000256" key="7">
    <source>
        <dbReference type="SAM" id="MobiDB-lite"/>
    </source>
</evidence>